<evidence type="ECO:0000259" key="6">
    <source>
        <dbReference type="Pfam" id="PF07291"/>
    </source>
</evidence>
<name>A0ABD0BGQ3_CORUL</name>
<sequence>MVRPSAGGVMNSSSTSLHPKAALEFRFVSENTMRRSRKTMALDAMSFFARFFMAYIWISAGISKTGSHLETAQSVKAYEIFSDTWANWISIIIGPLEIAGGVLLLLGIFLRKASWVSTFVMVLFIVGLSQAWARGLSIDCGCFGPQGITENTAADYAKVIARDIVFVVLSLWTVYRPFKKWALYA</sequence>
<dbReference type="InterPro" id="IPR009908">
    <property type="entry name" value="Methylamine_util_MauE"/>
</dbReference>
<evidence type="ECO:0000256" key="1">
    <source>
        <dbReference type="ARBA" id="ARBA00004141"/>
    </source>
</evidence>
<reference evidence="7 8" key="1">
    <citation type="submission" date="2021-11" db="EMBL/GenBank/DDBJ databases">
        <title>Whole genome sequences of diphtheriae toxin producing Corynebacterium ulcerans isolates from cats in Osaka, Japan.</title>
        <authorList>
            <person name="Umeda K."/>
            <person name="Hirai Y."/>
        </authorList>
    </citation>
    <scope>NUCLEOTIDE SEQUENCE [LARGE SCALE GENOMIC DNA]</scope>
    <source>
        <strain evidence="7 8">12109B-1</strain>
    </source>
</reference>
<evidence type="ECO:0000256" key="4">
    <source>
        <dbReference type="ARBA" id="ARBA00023136"/>
    </source>
</evidence>
<dbReference type="AlphaFoldDB" id="A0ABD0BGQ3"/>
<comment type="subcellular location">
    <subcellularLocation>
        <location evidence="1">Membrane</location>
        <topology evidence="1">Multi-pass membrane protein</topology>
    </subcellularLocation>
</comment>
<feature type="transmembrane region" description="Helical" evidence="5">
    <location>
        <begin position="40"/>
        <end position="58"/>
    </location>
</feature>
<feature type="domain" description="Methylamine utilisation protein MauE" evidence="6">
    <location>
        <begin position="45"/>
        <end position="175"/>
    </location>
</feature>
<dbReference type="GO" id="GO:0016020">
    <property type="term" value="C:membrane"/>
    <property type="evidence" value="ECO:0007669"/>
    <property type="project" value="UniProtKB-SubCell"/>
</dbReference>
<feature type="transmembrane region" description="Helical" evidence="5">
    <location>
        <begin position="85"/>
        <end position="106"/>
    </location>
</feature>
<dbReference type="Pfam" id="PF07291">
    <property type="entry name" value="MauE"/>
    <property type="match status" value="1"/>
</dbReference>
<comment type="caution">
    <text evidence="7">The sequence shown here is derived from an EMBL/GenBank/DDBJ whole genome shotgun (WGS) entry which is preliminary data.</text>
</comment>
<feature type="transmembrane region" description="Helical" evidence="5">
    <location>
        <begin position="113"/>
        <end position="133"/>
    </location>
</feature>
<dbReference type="EMBL" id="BQFK01000003">
    <property type="protein sequence ID" value="GJJ43218.1"/>
    <property type="molecule type" value="Genomic_DNA"/>
</dbReference>
<dbReference type="Proteomes" id="UP001205910">
    <property type="component" value="Unassembled WGS sequence"/>
</dbReference>
<gene>
    <name evidence="7" type="ORF">CULCOIPH005_14070</name>
</gene>
<evidence type="ECO:0000256" key="5">
    <source>
        <dbReference type="SAM" id="Phobius"/>
    </source>
</evidence>
<proteinExistence type="predicted"/>
<evidence type="ECO:0000313" key="7">
    <source>
        <dbReference type="EMBL" id="GJJ43218.1"/>
    </source>
</evidence>
<evidence type="ECO:0000256" key="3">
    <source>
        <dbReference type="ARBA" id="ARBA00022989"/>
    </source>
</evidence>
<evidence type="ECO:0000256" key="2">
    <source>
        <dbReference type="ARBA" id="ARBA00022692"/>
    </source>
</evidence>
<keyword evidence="2 5" id="KW-0812">Transmembrane</keyword>
<keyword evidence="4 5" id="KW-0472">Membrane</keyword>
<accession>A0ABD0BGQ3</accession>
<keyword evidence="3 5" id="KW-1133">Transmembrane helix</keyword>
<organism evidence="7 8">
    <name type="scientific">Corynebacterium ulcerans</name>
    <dbReference type="NCBI Taxonomy" id="65058"/>
    <lineage>
        <taxon>Bacteria</taxon>
        <taxon>Bacillati</taxon>
        <taxon>Actinomycetota</taxon>
        <taxon>Actinomycetes</taxon>
        <taxon>Mycobacteriales</taxon>
        <taxon>Corynebacteriaceae</taxon>
        <taxon>Corynebacterium</taxon>
    </lineage>
</organism>
<protein>
    <recommendedName>
        <fullName evidence="6">Methylamine utilisation protein MauE domain-containing protein</fullName>
    </recommendedName>
</protein>
<evidence type="ECO:0000313" key="8">
    <source>
        <dbReference type="Proteomes" id="UP001205910"/>
    </source>
</evidence>